<dbReference type="EMBL" id="PRCW01000106">
    <property type="protein sequence ID" value="PYD46866.1"/>
    <property type="molecule type" value="Genomic_DNA"/>
</dbReference>
<keyword evidence="2" id="KW-1185">Reference proteome</keyword>
<dbReference type="Proteomes" id="UP000248116">
    <property type="component" value="Unassembled WGS sequence"/>
</dbReference>
<comment type="caution">
    <text evidence="1">The sequence shown here is derived from an EMBL/GenBank/DDBJ whole genome shotgun (WGS) entry which is preliminary data.</text>
</comment>
<accession>A0ABX5P087</accession>
<gene>
    <name evidence="1" type="ORF">C3920_12765</name>
</gene>
<protein>
    <submittedName>
        <fullName evidence="1">Uncharacterized protein</fullName>
    </submittedName>
</protein>
<proteinExistence type="predicted"/>
<evidence type="ECO:0000313" key="2">
    <source>
        <dbReference type="Proteomes" id="UP000248116"/>
    </source>
</evidence>
<evidence type="ECO:0000313" key="1">
    <source>
        <dbReference type="EMBL" id="PYD46866.1"/>
    </source>
</evidence>
<sequence>MPLPAGYARPGADWPQLKDRLKSSGRQHPQIIKVFGEAFCKKLQGTSPFQMKGDPQKLLSFLSKGLL</sequence>
<organism evidence="1 2">
    <name type="scientific">Novacetimonas pomaceti</name>
    <dbReference type="NCBI Taxonomy" id="2021998"/>
    <lineage>
        <taxon>Bacteria</taxon>
        <taxon>Pseudomonadati</taxon>
        <taxon>Pseudomonadota</taxon>
        <taxon>Alphaproteobacteria</taxon>
        <taxon>Acetobacterales</taxon>
        <taxon>Acetobacteraceae</taxon>
        <taxon>Novacetimonas</taxon>
    </lineage>
</organism>
<reference evidence="1 2" key="1">
    <citation type="submission" date="2018-02" db="EMBL/GenBank/DDBJ databases">
        <authorList>
            <person name="Skraban J."/>
            <person name="Trcek J."/>
        </authorList>
    </citation>
    <scope>NUCLEOTIDE SEQUENCE [LARGE SCALE GENOMIC DNA]</scope>
    <source>
        <strain evidence="1 2">AV446</strain>
    </source>
</reference>
<name>A0ABX5P087_9PROT</name>